<protein>
    <recommendedName>
        <fullName evidence="7">Calmodulin</fullName>
    </recommendedName>
</protein>
<evidence type="ECO:0000259" key="3">
    <source>
        <dbReference type="PROSITE" id="PS50003"/>
    </source>
</evidence>
<feature type="domain" description="EF-hand" evidence="4">
    <location>
        <begin position="479"/>
        <end position="514"/>
    </location>
</feature>
<dbReference type="InterPro" id="IPR002048">
    <property type="entry name" value="EF_hand_dom"/>
</dbReference>
<proteinExistence type="predicted"/>
<dbReference type="SMART" id="SM00233">
    <property type="entry name" value="PH"/>
    <property type="match status" value="1"/>
</dbReference>
<dbReference type="CDD" id="cd00821">
    <property type="entry name" value="PH"/>
    <property type="match status" value="1"/>
</dbReference>
<dbReference type="InterPro" id="IPR011993">
    <property type="entry name" value="PH-like_dom_sf"/>
</dbReference>
<dbReference type="PROSITE" id="PS50003">
    <property type="entry name" value="PH_DOMAIN"/>
    <property type="match status" value="1"/>
</dbReference>
<dbReference type="CDD" id="cd00051">
    <property type="entry name" value="EFh"/>
    <property type="match status" value="1"/>
</dbReference>
<evidence type="ECO:0000259" key="4">
    <source>
        <dbReference type="PROSITE" id="PS50222"/>
    </source>
</evidence>
<dbReference type="PROSITE" id="PS00018">
    <property type="entry name" value="EF_HAND_1"/>
    <property type="match status" value="1"/>
</dbReference>
<dbReference type="InterPro" id="IPR001849">
    <property type="entry name" value="PH_domain"/>
</dbReference>
<evidence type="ECO:0000256" key="1">
    <source>
        <dbReference type="ARBA" id="ARBA00022837"/>
    </source>
</evidence>
<dbReference type="Gene3D" id="2.30.29.30">
    <property type="entry name" value="Pleckstrin-homology domain (PH domain)/Phosphotyrosine-binding domain (PTB)"/>
    <property type="match status" value="1"/>
</dbReference>
<keyword evidence="1" id="KW-0106">Calcium</keyword>
<dbReference type="Pfam" id="PF00169">
    <property type="entry name" value="PH"/>
    <property type="match status" value="1"/>
</dbReference>
<feature type="compositionally biased region" description="Low complexity" evidence="2">
    <location>
        <begin position="10"/>
        <end position="24"/>
    </location>
</feature>
<evidence type="ECO:0000313" key="6">
    <source>
        <dbReference type="Proteomes" id="UP001165065"/>
    </source>
</evidence>
<dbReference type="Proteomes" id="UP001165065">
    <property type="component" value="Unassembled WGS sequence"/>
</dbReference>
<dbReference type="GO" id="GO:0005509">
    <property type="term" value="F:calcium ion binding"/>
    <property type="evidence" value="ECO:0007669"/>
    <property type="project" value="InterPro"/>
</dbReference>
<evidence type="ECO:0008006" key="7">
    <source>
        <dbReference type="Google" id="ProtNLM"/>
    </source>
</evidence>
<dbReference type="AlphaFoldDB" id="A0A9W7L5R9"/>
<dbReference type="PANTHER" id="PTHR14336">
    <property type="entry name" value="TANDEM PH DOMAIN CONTAINING PROTEIN"/>
    <property type="match status" value="1"/>
</dbReference>
<evidence type="ECO:0000313" key="5">
    <source>
        <dbReference type="EMBL" id="GMI32214.1"/>
    </source>
</evidence>
<feature type="region of interest" description="Disordered" evidence="2">
    <location>
        <begin position="1"/>
        <end position="26"/>
    </location>
</feature>
<dbReference type="Gene3D" id="1.10.238.10">
    <property type="entry name" value="EF-hand"/>
    <property type="match status" value="1"/>
</dbReference>
<accession>A0A9W7L5R9</accession>
<reference evidence="6" key="1">
    <citation type="journal article" date="2023" name="Commun. Biol.">
        <title>Genome analysis of Parmales, the sister group of diatoms, reveals the evolutionary specialization of diatoms from phago-mixotrophs to photoautotrophs.</title>
        <authorList>
            <person name="Ban H."/>
            <person name="Sato S."/>
            <person name="Yoshikawa S."/>
            <person name="Yamada K."/>
            <person name="Nakamura Y."/>
            <person name="Ichinomiya M."/>
            <person name="Sato N."/>
            <person name="Blanc-Mathieu R."/>
            <person name="Endo H."/>
            <person name="Kuwata A."/>
            <person name="Ogata H."/>
        </authorList>
    </citation>
    <scope>NUCLEOTIDE SEQUENCE [LARGE SCALE GENOMIC DNA]</scope>
</reference>
<dbReference type="InterPro" id="IPR011992">
    <property type="entry name" value="EF-hand-dom_pair"/>
</dbReference>
<organism evidence="5 6">
    <name type="scientific">Triparma columacea</name>
    <dbReference type="NCBI Taxonomy" id="722753"/>
    <lineage>
        <taxon>Eukaryota</taxon>
        <taxon>Sar</taxon>
        <taxon>Stramenopiles</taxon>
        <taxon>Ochrophyta</taxon>
        <taxon>Bolidophyceae</taxon>
        <taxon>Parmales</taxon>
        <taxon>Triparmaceae</taxon>
        <taxon>Triparma</taxon>
    </lineage>
</organism>
<name>A0A9W7L5R9_9STRA</name>
<feature type="domain" description="PH" evidence="3">
    <location>
        <begin position="48"/>
        <end position="164"/>
    </location>
</feature>
<dbReference type="InterPro" id="IPR051707">
    <property type="entry name" value="PI-Interact_SigTrans_Reg"/>
</dbReference>
<gene>
    <name evidence="5" type="ORF">TrCOL_g6767</name>
</gene>
<dbReference type="OrthoDB" id="10261837at2759"/>
<dbReference type="SUPFAM" id="SSF50729">
    <property type="entry name" value="PH domain-like"/>
    <property type="match status" value="1"/>
</dbReference>
<keyword evidence="6" id="KW-1185">Reference proteome</keyword>
<dbReference type="Pfam" id="PF13499">
    <property type="entry name" value="EF-hand_7"/>
    <property type="match status" value="1"/>
</dbReference>
<dbReference type="SMART" id="SM00054">
    <property type="entry name" value="EFh"/>
    <property type="match status" value="2"/>
</dbReference>
<evidence type="ECO:0000256" key="2">
    <source>
        <dbReference type="SAM" id="MobiDB-lite"/>
    </source>
</evidence>
<dbReference type="PROSITE" id="PS50222">
    <property type="entry name" value="EF_HAND_2"/>
    <property type="match status" value="1"/>
</dbReference>
<sequence>MSTPLALKHAVGSGSPSPVASPKKFGAENDDYLPEVDVNQLRVWNSKRRKCCGYLMKKGGSSGAASLFGNRKNWQKRFFILEHRVGPNENYLLRYYARPDDSKPKGALPLDGAEVLEGMGRSKKGEKDFAFQLKVPGRKDVFDITAKDAKEKEMWIETLKYVVAVASNRGMLMRKKLGQEHAERDKANAEFFIDEEDLPPSPRRLREKGPGNPRMRFEIDCKSIPPASAPRARFVSNFQEDIGRCLFGSSNVGTSAVKVLSVQPAAGMDWLTVVDFDIVADFGDEGSKTALLQKLNNLVSNPNSDLYMGMVTCQADSTFEGILTAGSTDGKIDVPPTKRAIATPVPRVKSILSKYMHLDLPPGAHDSSKFHVYLSFEGSQRTLWVPSPRTLPRRSCVLWPYEVKDALGISGTVSDVWMNPTALNPSGVPTSLAAPLQFTPSSKHGGLSIIDTSLLRQGVTYVVSFDDRRLDCIDDLSDEQKEEIAETFAKYDVNGDGNISREECMIACKERTDAGLEAIDRQFEAALSSAGSDAERQQIMDQKEVHIQKVKESEVQLLAQLAKADVDGDGELSEQEFYLAEAWWMKSTLNPTKVSLF</sequence>
<comment type="caution">
    <text evidence="5">The sequence shown here is derived from an EMBL/GenBank/DDBJ whole genome shotgun (WGS) entry which is preliminary data.</text>
</comment>
<dbReference type="EMBL" id="BRYA01000016">
    <property type="protein sequence ID" value="GMI32214.1"/>
    <property type="molecule type" value="Genomic_DNA"/>
</dbReference>
<dbReference type="SUPFAM" id="SSF47473">
    <property type="entry name" value="EF-hand"/>
    <property type="match status" value="1"/>
</dbReference>
<dbReference type="InterPro" id="IPR018247">
    <property type="entry name" value="EF_Hand_1_Ca_BS"/>
</dbReference>